<organism evidence="2 3">
    <name type="scientific">Candidatus Magnetoglobus multicellularis str. Araruama</name>
    <dbReference type="NCBI Taxonomy" id="890399"/>
    <lineage>
        <taxon>Bacteria</taxon>
        <taxon>Pseudomonadati</taxon>
        <taxon>Thermodesulfobacteriota</taxon>
        <taxon>Desulfobacteria</taxon>
        <taxon>Desulfobacterales</taxon>
        <taxon>Desulfobacteraceae</taxon>
        <taxon>Candidatus Magnetoglobus</taxon>
    </lineage>
</organism>
<gene>
    <name evidence="2" type="ORF">OMM_01785</name>
</gene>
<evidence type="ECO:0000313" key="3">
    <source>
        <dbReference type="Proteomes" id="UP000189670"/>
    </source>
</evidence>
<reference evidence="3" key="1">
    <citation type="submission" date="2012-11" db="EMBL/GenBank/DDBJ databases">
        <authorList>
            <person name="Lucero-Rivera Y.E."/>
            <person name="Tovar-Ramirez D."/>
        </authorList>
    </citation>
    <scope>NUCLEOTIDE SEQUENCE [LARGE SCALE GENOMIC DNA]</scope>
    <source>
        <strain evidence="3">Araruama</strain>
    </source>
</reference>
<sequence>MYHLLKLYNNPPKNLFFFDECPGIQILKRLVPDLQTDSTKKRLEEFEYIRNGTLNILAFLNYANGEVYAKCKADHKTETFLEIFRSHVESIPTTEQLHYVMDNLSTHRGYRFCKVVSELSNIKCPTEKELNNLEKRVNFLQSKDKRIVIHFTPYHGSWLNLVEFWFGIMNKKVLCESYGSAEGVAENVESFVEEWNNLLAHPFRWSYNGKGLEEKAVIRFSKILEQSINDLEIKTLTKQMQLMINIFEQYFDEIKTISWKKLCTALKSQEAEIKSSIMKEEGLKKREKAKNTFELLLSLLKDYVPEKK</sequence>
<dbReference type="Proteomes" id="UP000189670">
    <property type="component" value="Unassembled WGS sequence"/>
</dbReference>
<evidence type="ECO:0000313" key="2">
    <source>
        <dbReference type="EMBL" id="ETR72362.1"/>
    </source>
</evidence>
<dbReference type="InterPro" id="IPR038717">
    <property type="entry name" value="Tc1-like_DDE_dom"/>
</dbReference>
<comment type="caution">
    <text evidence="2">The sequence shown here is derived from an EMBL/GenBank/DDBJ whole genome shotgun (WGS) entry which is preliminary data.</text>
</comment>
<dbReference type="Pfam" id="PF13358">
    <property type="entry name" value="DDE_3"/>
    <property type="match status" value="1"/>
</dbReference>
<dbReference type="EMBL" id="ATBP01000156">
    <property type="protein sequence ID" value="ETR72362.1"/>
    <property type="molecule type" value="Genomic_DNA"/>
</dbReference>
<proteinExistence type="predicted"/>
<dbReference type="AlphaFoldDB" id="A0A1V1PBT1"/>
<feature type="domain" description="Tc1-like transposase DDE" evidence="1">
    <location>
        <begin position="42"/>
        <end position="176"/>
    </location>
</feature>
<evidence type="ECO:0000259" key="1">
    <source>
        <dbReference type="Pfam" id="PF13358"/>
    </source>
</evidence>
<accession>A0A1V1PBT1</accession>
<protein>
    <submittedName>
        <fullName evidence="2">Transposase</fullName>
    </submittedName>
</protein>
<name>A0A1V1PBT1_9BACT</name>